<dbReference type="AlphaFoldDB" id="A0A5C3MVL9"/>
<keyword evidence="2" id="KW-1185">Reference proteome</keyword>
<feature type="non-terminal residue" evidence="1">
    <location>
        <position position="74"/>
    </location>
</feature>
<organism evidence="1 2">
    <name type="scientific">Heliocybe sulcata</name>
    <dbReference type="NCBI Taxonomy" id="5364"/>
    <lineage>
        <taxon>Eukaryota</taxon>
        <taxon>Fungi</taxon>
        <taxon>Dikarya</taxon>
        <taxon>Basidiomycota</taxon>
        <taxon>Agaricomycotina</taxon>
        <taxon>Agaricomycetes</taxon>
        <taxon>Gloeophyllales</taxon>
        <taxon>Gloeophyllaceae</taxon>
        <taxon>Heliocybe</taxon>
    </lineage>
</organism>
<evidence type="ECO:0000313" key="1">
    <source>
        <dbReference type="EMBL" id="TFK49067.1"/>
    </source>
</evidence>
<proteinExistence type="predicted"/>
<protein>
    <submittedName>
        <fullName evidence="1">Uncharacterized protein</fullName>
    </submittedName>
</protein>
<name>A0A5C3MVL9_9AGAM</name>
<sequence length="74" mass="8086">IFVFTAPPLGFAFVICPGFFLRDPIGNIRPGAPSSHTCAVGILICCLNGKHLNINHFRNVIKIRIDAVRHTVST</sequence>
<accession>A0A5C3MVL9</accession>
<reference evidence="1 2" key="1">
    <citation type="journal article" date="2019" name="Nat. Ecol. Evol.">
        <title>Megaphylogeny resolves global patterns of mushroom evolution.</title>
        <authorList>
            <person name="Varga T."/>
            <person name="Krizsan K."/>
            <person name="Foldi C."/>
            <person name="Dima B."/>
            <person name="Sanchez-Garcia M."/>
            <person name="Sanchez-Ramirez S."/>
            <person name="Szollosi G.J."/>
            <person name="Szarkandi J.G."/>
            <person name="Papp V."/>
            <person name="Albert L."/>
            <person name="Andreopoulos W."/>
            <person name="Angelini C."/>
            <person name="Antonin V."/>
            <person name="Barry K.W."/>
            <person name="Bougher N.L."/>
            <person name="Buchanan P."/>
            <person name="Buyck B."/>
            <person name="Bense V."/>
            <person name="Catcheside P."/>
            <person name="Chovatia M."/>
            <person name="Cooper J."/>
            <person name="Damon W."/>
            <person name="Desjardin D."/>
            <person name="Finy P."/>
            <person name="Geml J."/>
            <person name="Haridas S."/>
            <person name="Hughes K."/>
            <person name="Justo A."/>
            <person name="Karasinski D."/>
            <person name="Kautmanova I."/>
            <person name="Kiss B."/>
            <person name="Kocsube S."/>
            <person name="Kotiranta H."/>
            <person name="LaButti K.M."/>
            <person name="Lechner B.E."/>
            <person name="Liimatainen K."/>
            <person name="Lipzen A."/>
            <person name="Lukacs Z."/>
            <person name="Mihaltcheva S."/>
            <person name="Morgado L.N."/>
            <person name="Niskanen T."/>
            <person name="Noordeloos M.E."/>
            <person name="Ohm R.A."/>
            <person name="Ortiz-Santana B."/>
            <person name="Ovrebo C."/>
            <person name="Racz N."/>
            <person name="Riley R."/>
            <person name="Savchenko A."/>
            <person name="Shiryaev A."/>
            <person name="Soop K."/>
            <person name="Spirin V."/>
            <person name="Szebenyi C."/>
            <person name="Tomsovsky M."/>
            <person name="Tulloss R.E."/>
            <person name="Uehling J."/>
            <person name="Grigoriev I.V."/>
            <person name="Vagvolgyi C."/>
            <person name="Papp T."/>
            <person name="Martin F.M."/>
            <person name="Miettinen O."/>
            <person name="Hibbett D.S."/>
            <person name="Nagy L.G."/>
        </authorList>
    </citation>
    <scope>NUCLEOTIDE SEQUENCE [LARGE SCALE GENOMIC DNA]</scope>
    <source>
        <strain evidence="1 2">OMC1185</strain>
    </source>
</reference>
<feature type="non-terminal residue" evidence="1">
    <location>
        <position position="1"/>
    </location>
</feature>
<dbReference type="EMBL" id="ML213517">
    <property type="protein sequence ID" value="TFK49067.1"/>
    <property type="molecule type" value="Genomic_DNA"/>
</dbReference>
<evidence type="ECO:0000313" key="2">
    <source>
        <dbReference type="Proteomes" id="UP000305948"/>
    </source>
</evidence>
<dbReference type="Proteomes" id="UP000305948">
    <property type="component" value="Unassembled WGS sequence"/>
</dbReference>
<gene>
    <name evidence="1" type="ORF">OE88DRAFT_1663437</name>
</gene>